<dbReference type="EMBL" id="JAUSUT010000001">
    <property type="protein sequence ID" value="MDQ0381558.1"/>
    <property type="molecule type" value="Genomic_DNA"/>
</dbReference>
<organism evidence="1 2">
    <name type="scientific">Amycolatopsis thermophila</name>
    <dbReference type="NCBI Taxonomy" id="206084"/>
    <lineage>
        <taxon>Bacteria</taxon>
        <taxon>Bacillati</taxon>
        <taxon>Actinomycetota</taxon>
        <taxon>Actinomycetes</taxon>
        <taxon>Pseudonocardiales</taxon>
        <taxon>Pseudonocardiaceae</taxon>
        <taxon>Amycolatopsis</taxon>
    </lineage>
</organism>
<name>A0ABU0F1U9_9PSEU</name>
<accession>A0ABU0F1U9</accession>
<evidence type="ECO:0008006" key="3">
    <source>
        <dbReference type="Google" id="ProtNLM"/>
    </source>
</evidence>
<sequence length="68" mass="7554">MPRSLITIVTWCSASGRLVQKSQLLVALRSPVRGSRFTAWLRSGNFRGSRMKKTGVLFPTTSRMPSSV</sequence>
<keyword evidence="2" id="KW-1185">Reference proteome</keyword>
<comment type="caution">
    <text evidence="1">The sequence shown here is derived from an EMBL/GenBank/DDBJ whole genome shotgun (WGS) entry which is preliminary data.</text>
</comment>
<evidence type="ECO:0000313" key="2">
    <source>
        <dbReference type="Proteomes" id="UP001229651"/>
    </source>
</evidence>
<dbReference type="Proteomes" id="UP001229651">
    <property type="component" value="Unassembled WGS sequence"/>
</dbReference>
<gene>
    <name evidence="1" type="ORF">FB470_005552</name>
</gene>
<proteinExistence type="predicted"/>
<evidence type="ECO:0000313" key="1">
    <source>
        <dbReference type="EMBL" id="MDQ0381558.1"/>
    </source>
</evidence>
<reference evidence="1 2" key="1">
    <citation type="submission" date="2023-07" db="EMBL/GenBank/DDBJ databases">
        <title>Sequencing the genomes of 1000 actinobacteria strains.</title>
        <authorList>
            <person name="Klenk H.-P."/>
        </authorList>
    </citation>
    <scope>NUCLEOTIDE SEQUENCE [LARGE SCALE GENOMIC DNA]</scope>
    <source>
        <strain evidence="1 2">DSM 45805</strain>
    </source>
</reference>
<protein>
    <recommendedName>
        <fullName evidence="3">Secreted protein</fullName>
    </recommendedName>
</protein>